<sequence length="50" mass="4801">MAAADDVGDGAALAGPPGTAGDWARVAEGRGRTAGGETTGTVERGRGETT</sequence>
<feature type="region of interest" description="Disordered" evidence="1">
    <location>
        <begin position="1"/>
        <end position="50"/>
    </location>
</feature>
<evidence type="ECO:0000313" key="2">
    <source>
        <dbReference type="EMBL" id="MBY8877560.1"/>
    </source>
</evidence>
<dbReference type="EMBL" id="JAINZZ010000006">
    <property type="protein sequence ID" value="MBY8877560.1"/>
    <property type="molecule type" value="Genomic_DNA"/>
</dbReference>
<organism evidence="2 3">
    <name type="scientific">Actinacidiphila acidipaludis</name>
    <dbReference type="NCBI Taxonomy" id="2873382"/>
    <lineage>
        <taxon>Bacteria</taxon>
        <taxon>Bacillati</taxon>
        <taxon>Actinomycetota</taxon>
        <taxon>Actinomycetes</taxon>
        <taxon>Kitasatosporales</taxon>
        <taxon>Streptomycetaceae</taxon>
        <taxon>Actinacidiphila</taxon>
    </lineage>
</organism>
<dbReference type="RefSeq" id="WP_222961712.1">
    <property type="nucleotide sequence ID" value="NZ_JAINZZ010000006.1"/>
</dbReference>
<evidence type="ECO:0000256" key="1">
    <source>
        <dbReference type="SAM" id="MobiDB-lite"/>
    </source>
</evidence>
<keyword evidence="3" id="KW-1185">Reference proteome</keyword>
<dbReference type="Proteomes" id="UP000778578">
    <property type="component" value="Unassembled WGS sequence"/>
</dbReference>
<name>A0ABS7Q561_9ACTN</name>
<reference evidence="2 3" key="1">
    <citation type="submission" date="2021-08" db="EMBL/GenBank/DDBJ databases">
        <title>WGS of actinomycetes from Thailand.</title>
        <authorList>
            <person name="Thawai C."/>
        </authorList>
    </citation>
    <scope>NUCLEOTIDE SEQUENCE [LARGE SCALE GENOMIC DNA]</scope>
    <source>
        <strain evidence="2 3">PLK6-54</strain>
    </source>
</reference>
<comment type="caution">
    <text evidence="2">The sequence shown here is derived from an EMBL/GenBank/DDBJ whole genome shotgun (WGS) entry which is preliminary data.</text>
</comment>
<gene>
    <name evidence="2" type="ORF">K7862_07920</name>
</gene>
<feature type="compositionally biased region" description="Low complexity" evidence="1">
    <location>
        <begin position="1"/>
        <end position="24"/>
    </location>
</feature>
<accession>A0ABS7Q561</accession>
<protein>
    <submittedName>
        <fullName evidence="2">Uncharacterized protein</fullName>
    </submittedName>
</protein>
<proteinExistence type="predicted"/>
<evidence type="ECO:0000313" key="3">
    <source>
        <dbReference type="Proteomes" id="UP000778578"/>
    </source>
</evidence>